<accession>A0ABR7YCA4</accession>
<proteinExistence type="predicted"/>
<dbReference type="Pfam" id="PF04450">
    <property type="entry name" value="BSP"/>
    <property type="match status" value="1"/>
</dbReference>
<protein>
    <submittedName>
        <fullName evidence="1">Secretory protein</fullName>
    </submittedName>
</protein>
<keyword evidence="2" id="KW-1185">Reference proteome</keyword>
<dbReference type="PANTHER" id="PTHR33321">
    <property type="match status" value="1"/>
</dbReference>
<evidence type="ECO:0000313" key="2">
    <source>
        <dbReference type="Proteomes" id="UP000651271"/>
    </source>
</evidence>
<dbReference type="Proteomes" id="UP000651271">
    <property type="component" value="Unassembled WGS sequence"/>
</dbReference>
<sequence>MHFKNYIGLSVICFFLTIHFSFAQRDWSNINRDIQHAVQVDTLKKKKFTLIFINKSKDFDSQIGDRLKEVFFINYPKQVKLYNKNSAPQVIFVIDPEYDGIAAAGGGVIRFNPEWFKKNPKDIDIVTHEIMHLVQSYPHNAGPGWITEGIADYVRHTMGVDNAGANWSLPEYRSTHKYTDAYRITARFFLWLENNKKKGLVKALDAQMRNKTYTDAFWVNKTGKNVDELWNEYIANPKI</sequence>
<dbReference type="InterPro" id="IPR007541">
    <property type="entry name" value="Uncharacterised_BSP"/>
</dbReference>
<organism evidence="1 2">
    <name type="scientific">Sphingobacterium litopenaei</name>
    <dbReference type="NCBI Taxonomy" id="2763500"/>
    <lineage>
        <taxon>Bacteria</taxon>
        <taxon>Pseudomonadati</taxon>
        <taxon>Bacteroidota</taxon>
        <taxon>Sphingobacteriia</taxon>
        <taxon>Sphingobacteriales</taxon>
        <taxon>Sphingobacteriaceae</taxon>
        <taxon>Sphingobacterium</taxon>
    </lineage>
</organism>
<name>A0ABR7YCA4_9SPHI</name>
<reference evidence="1 2" key="1">
    <citation type="submission" date="2020-08" db="EMBL/GenBank/DDBJ databases">
        <title>Sphingobacterium sp. DN04309 isolated from aquaculture water.</title>
        <authorList>
            <person name="Zhang M."/>
        </authorList>
    </citation>
    <scope>NUCLEOTIDE SEQUENCE [LARGE SCALE GENOMIC DNA]</scope>
    <source>
        <strain evidence="1 2">DN04309</strain>
    </source>
</reference>
<evidence type="ECO:0000313" key="1">
    <source>
        <dbReference type="EMBL" id="MBD1428940.1"/>
    </source>
</evidence>
<gene>
    <name evidence="1" type="ORF">H8B04_05080</name>
</gene>
<dbReference type="EMBL" id="JACOIJ010000006">
    <property type="protein sequence ID" value="MBD1428940.1"/>
    <property type="molecule type" value="Genomic_DNA"/>
</dbReference>
<comment type="caution">
    <text evidence="1">The sequence shown here is derived from an EMBL/GenBank/DDBJ whole genome shotgun (WGS) entry which is preliminary data.</text>
</comment>
<dbReference type="PANTHER" id="PTHR33321:SF12">
    <property type="entry name" value="PLANT BASIC SECRETORY PROTEIN (BSP) FAMILY PROTEIN"/>
    <property type="match status" value="1"/>
</dbReference>
<dbReference type="RefSeq" id="WP_190301666.1">
    <property type="nucleotide sequence ID" value="NZ_JACOIJ010000006.1"/>
</dbReference>